<proteinExistence type="predicted"/>
<gene>
    <name evidence="1" type="ORF">XELAEV_18015828mg</name>
</gene>
<dbReference type="EMBL" id="CM004469">
    <property type="protein sequence ID" value="OCT92764.1"/>
    <property type="molecule type" value="Genomic_DNA"/>
</dbReference>
<reference evidence="2" key="1">
    <citation type="journal article" date="2016" name="Nature">
        <title>Genome evolution in the allotetraploid frog Xenopus laevis.</title>
        <authorList>
            <person name="Session A.M."/>
            <person name="Uno Y."/>
            <person name="Kwon T."/>
            <person name="Chapman J.A."/>
            <person name="Toyoda A."/>
            <person name="Takahashi S."/>
            <person name="Fukui A."/>
            <person name="Hikosaka A."/>
            <person name="Suzuki A."/>
            <person name="Kondo M."/>
            <person name="van Heeringen S.J."/>
            <person name="Quigley I."/>
            <person name="Heinz S."/>
            <person name="Ogino H."/>
            <person name="Ochi H."/>
            <person name="Hellsten U."/>
            <person name="Lyons J.B."/>
            <person name="Simakov O."/>
            <person name="Putnam N."/>
            <person name="Stites J."/>
            <person name="Kuroki Y."/>
            <person name="Tanaka T."/>
            <person name="Michiue T."/>
            <person name="Watanabe M."/>
            <person name="Bogdanovic O."/>
            <person name="Lister R."/>
            <person name="Georgiou G."/>
            <person name="Paranjpe S.S."/>
            <person name="van Kruijsbergen I."/>
            <person name="Shu S."/>
            <person name="Carlson J."/>
            <person name="Kinoshita T."/>
            <person name="Ohta Y."/>
            <person name="Mawaribuchi S."/>
            <person name="Jenkins J."/>
            <person name="Grimwood J."/>
            <person name="Schmutz J."/>
            <person name="Mitros T."/>
            <person name="Mozaffari S.V."/>
            <person name="Suzuki Y."/>
            <person name="Haramoto Y."/>
            <person name="Yamamoto T.S."/>
            <person name="Takagi C."/>
            <person name="Heald R."/>
            <person name="Miller K."/>
            <person name="Haudenschild C."/>
            <person name="Kitzman J."/>
            <person name="Nakayama T."/>
            <person name="Izutsu Y."/>
            <person name="Robert J."/>
            <person name="Fortriede J."/>
            <person name="Burns K."/>
            <person name="Lotay V."/>
            <person name="Karimi K."/>
            <person name="Yasuoka Y."/>
            <person name="Dichmann D.S."/>
            <person name="Flajnik M.F."/>
            <person name="Houston D.W."/>
            <person name="Shendure J."/>
            <person name="DuPasquier L."/>
            <person name="Vize P.D."/>
            <person name="Zorn A.M."/>
            <person name="Ito M."/>
            <person name="Marcotte E.M."/>
            <person name="Wallingford J.B."/>
            <person name="Ito Y."/>
            <person name="Asashima M."/>
            <person name="Ueno N."/>
            <person name="Matsuda Y."/>
            <person name="Veenstra G.J."/>
            <person name="Fujiyama A."/>
            <person name="Harland R.M."/>
            <person name="Taira M."/>
            <person name="Rokhsar D.S."/>
        </authorList>
    </citation>
    <scope>NUCLEOTIDE SEQUENCE [LARGE SCALE GENOMIC DNA]</scope>
    <source>
        <strain evidence="2">J</strain>
    </source>
</reference>
<name>A0A974HWC1_XENLA</name>
<evidence type="ECO:0000313" key="1">
    <source>
        <dbReference type="EMBL" id="OCT92764.1"/>
    </source>
</evidence>
<dbReference type="AlphaFoldDB" id="A0A974HWC1"/>
<protein>
    <submittedName>
        <fullName evidence="1">Uncharacterized protein</fullName>
    </submittedName>
</protein>
<dbReference type="Proteomes" id="UP000694892">
    <property type="component" value="Chromosome 2S"/>
</dbReference>
<organism evidence="1 2">
    <name type="scientific">Xenopus laevis</name>
    <name type="common">African clawed frog</name>
    <dbReference type="NCBI Taxonomy" id="8355"/>
    <lineage>
        <taxon>Eukaryota</taxon>
        <taxon>Metazoa</taxon>
        <taxon>Chordata</taxon>
        <taxon>Craniata</taxon>
        <taxon>Vertebrata</taxon>
        <taxon>Euteleostomi</taxon>
        <taxon>Amphibia</taxon>
        <taxon>Batrachia</taxon>
        <taxon>Anura</taxon>
        <taxon>Pipoidea</taxon>
        <taxon>Pipidae</taxon>
        <taxon>Xenopodinae</taxon>
        <taxon>Xenopus</taxon>
        <taxon>Xenopus</taxon>
    </lineage>
</organism>
<evidence type="ECO:0000313" key="2">
    <source>
        <dbReference type="Proteomes" id="UP000694892"/>
    </source>
</evidence>
<accession>A0A974HWC1</accession>
<sequence>MPMYCLCFVPIIHSALPANRSNSYTVRAVFSALTPLAAFPQCHLIFLLTSCYQRSHSELFSLSLPHFCSVCGVKWNVWFKLGIFLCIFWNVSCM</sequence>